<dbReference type="GO" id="GO:0015074">
    <property type="term" value="P:DNA integration"/>
    <property type="evidence" value="ECO:0007669"/>
    <property type="project" value="UniProtKB-KW"/>
</dbReference>
<evidence type="ECO:0000256" key="1">
    <source>
        <dbReference type="ARBA" id="ARBA00008857"/>
    </source>
</evidence>
<gene>
    <name evidence="6" type="ORF">F7R26_011365</name>
</gene>
<evidence type="ECO:0000256" key="4">
    <source>
        <dbReference type="ARBA" id="ARBA00023172"/>
    </source>
</evidence>
<evidence type="ECO:0000256" key="2">
    <source>
        <dbReference type="ARBA" id="ARBA00022908"/>
    </source>
</evidence>
<evidence type="ECO:0000313" key="7">
    <source>
        <dbReference type="Proteomes" id="UP000397656"/>
    </source>
</evidence>
<comment type="similarity">
    <text evidence="1">Belongs to the 'phage' integrase family.</text>
</comment>
<evidence type="ECO:0000256" key="3">
    <source>
        <dbReference type="ARBA" id="ARBA00023125"/>
    </source>
</evidence>
<reference evidence="6 7" key="1">
    <citation type="submission" date="2020-10" db="EMBL/GenBank/DDBJ databases">
        <title>Complete genome sequence of Cupriavidus basilensis CCUG 49340T.</title>
        <authorList>
            <person name="Salva-Serra F."/>
            <person name="Donoso R.A."/>
            <person name="Cho K.H."/>
            <person name="Yoo J.A."/>
            <person name="Lee K."/>
            <person name="Yoon S.-H."/>
            <person name="Perez-Pantoja D."/>
            <person name="Moore E.R.B."/>
        </authorList>
    </citation>
    <scope>NUCLEOTIDE SEQUENCE [LARGE SCALE GENOMIC DNA]</scope>
    <source>
        <strain evidence="7">CCUG 49340</strain>
    </source>
</reference>
<dbReference type="InterPro" id="IPR011010">
    <property type="entry name" value="DNA_brk_join_enz"/>
</dbReference>
<dbReference type="GeneID" id="98401503"/>
<keyword evidence="3" id="KW-0238">DNA-binding</keyword>
<dbReference type="PANTHER" id="PTHR30629:SF2">
    <property type="entry name" value="PROPHAGE INTEGRASE INTS-RELATED"/>
    <property type="match status" value="1"/>
</dbReference>
<dbReference type="PROSITE" id="PS51898">
    <property type="entry name" value="TYR_RECOMBINASE"/>
    <property type="match status" value="1"/>
</dbReference>
<keyword evidence="2" id="KW-0229">DNA integration</keyword>
<feature type="domain" description="Tyr recombinase" evidence="5">
    <location>
        <begin position="178"/>
        <end position="365"/>
    </location>
</feature>
<organism evidence="6 7">
    <name type="scientific">Cupriavidus basilensis</name>
    <dbReference type="NCBI Taxonomy" id="68895"/>
    <lineage>
        <taxon>Bacteria</taxon>
        <taxon>Pseudomonadati</taxon>
        <taxon>Pseudomonadota</taxon>
        <taxon>Betaproteobacteria</taxon>
        <taxon>Burkholderiales</taxon>
        <taxon>Burkholderiaceae</taxon>
        <taxon>Cupriavidus</taxon>
    </lineage>
</organism>
<dbReference type="InterPro" id="IPR050808">
    <property type="entry name" value="Phage_Integrase"/>
</dbReference>
<sequence length="365" mass="41029">MISRRKTPDGLPFRLYRREGKFKVSYGYKLPDGKWAFRLSAQRNNAEAVAEIDREARRRADELNGDAVLAGTTQALFDAYFSWQEGLPEADERKKAAVTLTENRVEAKTVCKVFGKVKPAAIKPHHIYRYLDLRAKQGAPAKANKEVALLSATLEYGRRLGELERNPCTGIKYNPTKPRQKYVRPEEVALAVEIARVRGGSYLILALCVQTAYLTVSRPEEMRSLVRQAITPDGLLVPVGKRKAGQMQRTKVVRWSPALRQAVDEALALQRTASVYVFGNTSGQVYSRSGWNTIWKRLMGYCGKAAEERGVTFSSFTLADMRPSAVTDRMEEGDDRITDATGHADGKMVAKIYDRRRVRKVRPTA</sequence>
<accession>A0A643FIN7</accession>
<dbReference type="InterPro" id="IPR013762">
    <property type="entry name" value="Integrase-like_cat_sf"/>
</dbReference>
<dbReference type="Gene3D" id="1.10.443.10">
    <property type="entry name" value="Intergrase catalytic core"/>
    <property type="match status" value="1"/>
</dbReference>
<dbReference type="Gene3D" id="1.10.150.130">
    <property type="match status" value="1"/>
</dbReference>
<protein>
    <submittedName>
        <fullName evidence="6">Tyrosine-type recombinase/integrase</fullName>
    </submittedName>
</protein>
<proteinExistence type="inferred from homology"/>
<dbReference type="GO" id="GO:0003677">
    <property type="term" value="F:DNA binding"/>
    <property type="evidence" value="ECO:0007669"/>
    <property type="project" value="UniProtKB-KW"/>
</dbReference>
<dbReference type="GO" id="GO:0006310">
    <property type="term" value="P:DNA recombination"/>
    <property type="evidence" value="ECO:0007669"/>
    <property type="project" value="UniProtKB-KW"/>
</dbReference>
<keyword evidence="4" id="KW-0233">DNA recombination</keyword>
<name>A0A643FIN7_9BURK</name>
<dbReference type="AlphaFoldDB" id="A0A643FIN7"/>
<dbReference type="PANTHER" id="PTHR30629">
    <property type="entry name" value="PROPHAGE INTEGRASE"/>
    <property type="match status" value="1"/>
</dbReference>
<dbReference type="InterPro" id="IPR002104">
    <property type="entry name" value="Integrase_catalytic"/>
</dbReference>
<dbReference type="EMBL" id="CP062803">
    <property type="protein sequence ID" value="QOT74862.1"/>
    <property type="molecule type" value="Genomic_DNA"/>
</dbReference>
<evidence type="ECO:0000259" key="5">
    <source>
        <dbReference type="PROSITE" id="PS51898"/>
    </source>
</evidence>
<dbReference type="InterPro" id="IPR010998">
    <property type="entry name" value="Integrase_recombinase_N"/>
</dbReference>
<evidence type="ECO:0000313" key="6">
    <source>
        <dbReference type="EMBL" id="QOT74862.1"/>
    </source>
</evidence>
<dbReference type="RefSeq" id="WP_150993013.1">
    <property type="nucleotide sequence ID" value="NZ_CP062803.1"/>
</dbReference>
<dbReference type="SUPFAM" id="SSF56349">
    <property type="entry name" value="DNA breaking-rejoining enzymes"/>
    <property type="match status" value="1"/>
</dbReference>
<dbReference type="Proteomes" id="UP000397656">
    <property type="component" value="Chromosome 1"/>
</dbReference>